<name>A0A9D2LGF1_9MICO</name>
<gene>
    <name evidence="2" type="ORF">H9786_14975</name>
</gene>
<comment type="caution">
    <text evidence="2">The sequence shown here is derived from an EMBL/GenBank/DDBJ whole genome shotgun (WGS) entry which is preliminary data.</text>
</comment>
<protein>
    <submittedName>
        <fullName evidence="2">Uncharacterized protein</fullName>
    </submittedName>
</protein>
<dbReference type="AlphaFoldDB" id="A0A9D2LGF1"/>
<proteinExistence type="predicted"/>
<feature type="region of interest" description="Disordered" evidence="1">
    <location>
        <begin position="30"/>
        <end position="102"/>
    </location>
</feature>
<accession>A0A9D2LGF1</accession>
<evidence type="ECO:0000313" key="3">
    <source>
        <dbReference type="Proteomes" id="UP000823823"/>
    </source>
</evidence>
<sequence>MLVVGGLSAAAVLLVVVALVLTLTVFRPSEDPLAGSEHTPQSEAPEREPAGGEYVPDGEEESSEPDPEVTHIEAPTAPCEFLPQESTSPQSPGTRSSGDMSFTIPEGWSTDIDWGGTLPHATDVASAEKHIEQNYYSVAQIGQVDWSGADGGYPGAEDAAAAYVQCHLTRADGVQAYGENPEVTSYVSEAVEVDGQDGWMVRGVVEVAEDGQIATYTAVEIVAVVVETPSGPAVFKVATSADDPAMNADLESMVDSLSVA</sequence>
<reference evidence="2" key="1">
    <citation type="journal article" date="2021" name="PeerJ">
        <title>Extensive microbial diversity within the chicken gut microbiome revealed by metagenomics and culture.</title>
        <authorList>
            <person name="Gilroy R."/>
            <person name="Ravi A."/>
            <person name="Getino M."/>
            <person name="Pursley I."/>
            <person name="Horton D.L."/>
            <person name="Alikhan N.F."/>
            <person name="Baker D."/>
            <person name="Gharbi K."/>
            <person name="Hall N."/>
            <person name="Watson M."/>
            <person name="Adriaenssens E.M."/>
            <person name="Foster-Nyarko E."/>
            <person name="Jarju S."/>
            <person name="Secka A."/>
            <person name="Antonio M."/>
            <person name="Oren A."/>
            <person name="Chaudhuri R.R."/>
            <person name="La Ragione R."/>
            <person name="Hildebrand F."/>
            <person name="Pallen M.J."/>
        </authorList>
    </citation>
    <scope>NUCLEOTIDE SEQUENCE</scope>
    <source>
        <strain evidence="2">ChiHjej13B12-24818</strain>
    </source>
</reference>
<feature type="compositionally biased region" description="Polar residues" evidence="1">
    <location>
        <begin position="84"/>
        <end position="100"/>
    </location>
</feature>
<feature type="compositionally biased region" description="Acidic residues" evidence="1">
    <location>
        <begin position="56"/>
        <end position="67"/>
    </location>
</feature>
<reference evidence="2" key="2">
    <citation type="submission" date="2021-04" db="EMBL/GenBank/DDBJ databases">
        <authorList>
            <person name="Gilroy R."/>
        </authorList>
    </citation>
    <scope>NUCLEOTIDE SEQUENCE</scope>
    <source>
        <strain evidence="2">ChiHjej13B12-24818</strain>
    </source>
</reference>
<evidence type="ECO:0000256" key="1">
    <source>
        <dbReference type="SAM" id="MobiDB-lite"/>
    </source>
</evidence>
<dbReference type="Proteomes" id="UP000823823">
    <property type="component" value="Unassembled WGS sequence"/>
</dbReference>
<dbReference type="EMBL" id="DWZH01000121">
    <property type="protein sequence ID" value="HJB11800.1"/>
    <property type="molecule type" value="Genomic_DNA"/>
</dbReference>
<organism evidence="2 3">
    <name type="scientific">Candidatus Brachybacterium merdavium</name>
    <dbReference type="NCBI Taxonomy" id="2838513"/>
    <lineage>
        <taxon>Bacteria</taxon>
        <taxon>Bacillati</taxon>
        <taxon>Actinomycetota</taxon>
        <taxon>Actinomycetes</taxon>
        <taxon>Micrococcales</taxon>
        <taxon>Dermabacteraceae</taxon>
        <taxon>Brachybacterium</taxon>
    </lineage>
</organism>
<evidence type="ECO:0000313" key="2">
    <source>
        <dbReference type="EMBL" id="HJB11800.1"/>
    </source>
</evidence>